<dbReference type="InterPro" id="IPR010052">
    <property type="entry name" value="T2SS_protein-GspI"/>
</dbReference>
<reference evidence="11 12" key="1">
    <citation type="submission" date="2017-05" db="EMBL/GenBank/DDBJ databases">
        <authorList>
            <person name="Song R."/>
            <person name="Chenine A.L."/>
            <person name="Ruprecht R.M."/>
        </authorList>
    </citation>
    <scope>NUCLEOTIDE SEQUENCE [LARGE SCALE GENOMIC DNA]</scope>
    <source>
        <strain evidence="11 12">DSM 26136</strain>
    </source>
</reference>
<comment type="subcellular location">
    <subcellularLocation>
        <location evidence="1 9">Cell inner membrane</location>
        <topology evidence="1 9">Single-pass membrane protein</topology>
    </subcellularLocation>
</comment>
<evidence type="ECO:0000256" key="2">
    <source>
        <dbReference type="ARBA" id="ARBA00008358"/>
    </source>
</evidence>
<dbReference type="GO" id="GO:0015628">
    <property type="term" value="P:protein secretion by the type II secretion system"/>
    <property type="evidence" value="ECO:0007669"/>
    <property type="project" value="UniProtKB-UniRule"/>
</dbReference>
<dbReference type="Gene3D" id="3.30.1300.30">
    <property type="entry name" value="GSPII I/J protein-like"/>
    <property type="match status" value="1"/>
</dbReference>
<dbReference type="KEGG" id="cser:CCO03_18110"/>
<evidence type="ECO:0000256" key="8">
    <source>
        <dbReference type="ARBA" id="ARBA00023136"/>
    </source>
</evidence>
<dbReference type="GO" id="GO:0005886">
    <property type="term" value="C:plasma membrane"/>
    <property type="evidence" value="ECO:0007669"/>
    <property type="project" value="UniProtKB-SubCell"/>
</dbReference>
<feature type="domain" description="Type II secretion system protein GspI C-terminal" evidence="10">
    <location>
        <begin position="73"/>
        <end position="144"/>
    </location>
</feature>
<dbReference type="NCBIfam" id="TIGR01707">
    <property type="entry name" value="gspI"/>
    <property type="match status" value="1"/>
</dbReference>
<evidence type="ECO:0000256" key="3">
    <source>
        <dbReference type="ARBA" id="ARBA00022475"/>
    </source>
</evidence>
<keyword evidence="6 9" id="KW-0812">Transmembrane</keyword>
<evidence type="ECO:0000256" key="1">
    <source>
        <dbReference type="ARBA" id="ARBA00004377"/>
    </source>
</evidence>
<keyword evidence="4 9" id="KW-0488">Methylation</keyword>
<evidence type="ECO:0000256" key="7">
    <source>
        <dbReference type="ARBA" id="ARBA00022989"/>
    </source>
</evidence>
<proteinExistence type="inferred from homology"/>
<dbReference type="Proteomes" id="UP000196138">
    <property type="component" value="Chromosome"/>
</dbReference>
<dbReference type="SUPFAM" id="SSF54523">
    <property type="entry name" value="Pili subunits"/>
    <property type="match status" value="1"/>
</dbReference>
<evidence type="ECO:0000256" key="5">
    <source>
        <dbReference type="ARBA" id="ARBA00022519"/>
    </source>
</evidence>
<dbReference type="PANTHER" id="PTHR38779">
    <property type="entry name" value="TYPE II SECRETION SYSTEM PROTEIN I-RELATED"/>
    <property type="match status" value="1"/>
</dbReference>
<dbReference type="Pfam" id="PF02501">
    <property type="entry name" value="T2SSI"/>
    <property type="match status" value="1"/>
</dbReference>
<accession>A0A1Y0ERY8</accession>
<evidence type="ECO:0000256" key="9">
    <source>
        <dbReference type="RuleBase" id="RU368030"/>
    </source>
</evidence>
<dbReference type="Pfam" id="PF07963">
    <property type="entry name" value="N_methyl"/>
    <property type="match status" value="1"/>
</dbReference>
<comment type="PTM">
    <text evidence="9">Cleaved by prepilin peptidase.</text>
</comment>
<dbReference type="InterPro" id="IPR003413">
    <property type="entry name" value="T2SS_GspI_C"/>
</dbReference>
<keyword evidence="5 9" id="KW-0997">Cell inner membrane</keyword>
<sequence length="147" mass="15682">MSRTVWCQAPRRASRQARCGPESGRTGLGRPVQAGFTLVEVMVALAVCAIALTAGTKAMQAVTRNAERQANAVLGNLCADNALSNLRITGQYPNVGDSTQACPQAGRDLQVRLTVRPTANPSFRRVDAEVFLAGEPVVQEVTIVGRY</sequence>
<keyword evidence="8 9" id="KW-0472">Membrane</keyword>
<dbReference type="EMBL" id="CP021455">
    <property type="protein sequence ID" value="ARU06336.1"/>
    <property type="molecule type" value="Genomic_DNA"/>
</dbReference>
<dbReference type="GO" id="GO:0015627">
    <property type="term" value="C:type II protein secretion system complex"/>
    <property type="evidence" value="ECO:0007669"/>
    <property type="project" value="UniProtKB-UniRule"/>
</dbReference>
<dbReference type="InterPro" id="IPR045584">
    <property type="entry name" value="Pilin-like"/>
</dbReference>
<evidence type="ECO:0000259" key="10">
    <source>
        <dbReference type="Pfam" id="PF02501"/>
    </source>
</evidence>
<comment type="subunit">
    <text evidence="9">Type II secretion is composed of four main components: the outer membrane complex, the inner membrane complex, the cytoplasmic secretion ATPase and the periplasm-spanning pseudopilus.</text>
</comment>
<evidence type="ECO:0000313" key="12">
    <source>
        <dbReference type="Proteomes" id="UP000196138"/>
    </source>
</evidence>
<protein>
    <recommendedName>
        <fullName evidence="9">Type II secretion system protein I</fullName>
        <shortName evidence="9">T2SS minor pseudopilin I</shortName>
    </recommendedName>
</protein>
<evidence type="ECO:0000256" key="6">
    <source>
        <dbReference type="ARBA" id="ARBA00022692"/>
    </source>
</evidence>
<keyword evidence="3" id="KW-1003">Cell membrane</keyword>
<keyword evidence="7 9" id="KW-1133">Transmembrane helix</keyword>
<evidence type="ECO:0000313" key="11">
    <source>
        <dbReference type="EMBL" id="ARU06336.1"/>
    </source>
</evidence>
<dbReference type="AlphaFoldDB" id="A0A1Y0ERY8"/>
<name>A0A1Y0ERY8_9BURK</name>
<feature type="transmembrane region" description="Helical" evidence="9">
    <location>
        <begin position="34"/>
        <end position="54"/>
    </location>
</feature>
<dbReference type="OrthoDB" id="5296572at2"/>
<keyword evidence="12" id="KW-1185">Reference proteome</keyword>
<evidence type="ECO:0000256" key="4">
    <source>
        <dbReference type="ARBA" id="ARBA00022481"/>
    </source>
</evidence>
<dbReference type="NCBIfam" id="TIGR02532">
    <property type="entry name" value="IV_pilin_GFxxxE"/>
    <property type="match status" value="1"/>
</dbReference>
<dbReference type="PANTHER" id="PTHR38779:SF2">
    <property type="entry name" value="TYPE II SECRETION SYSTEM PROTEIN I-RELATED"/>
    <property type="match status" value="1"/>
</dbReference>
<comment type="similarity">
    <text evidence="2 9">Belongs to the GSP I family.</text>
</comment>
<gene>
    <name evidence="11" type="ORF">CCO03_18110</name>
</gene>
<comment type="function">
    <text evidence="9">Component of the type II secretion system required for the energy-dependent secretion of extracellular factors such as proteases and toxins from the periplasm.</text>
</comment>
<organism evidence="11 12">
    <name type="scientific">Comamonas serinivorans</name>
    <dbReference type="NCBI Taxonomy" id="1082851"/>
    <lineage>
        <taxon>Bacteria</taxon>
        <taxon>Pseudomonadati</taxon>
        <taxon>Pseudomonadota</taxon>
        <taxon>Betaproteobacteria</taxon>
        <taxon>Burkholderiales</taxon>
        <taxon>Comamonadaceae</taxon>
        <taxon>Comamonas</taxon>
    </lineage>
</organism>
<dbReference type="InterPro" id="IPR012902">
    <property type="entry name" value="N_methyl_site"/>
</dbReference>